<keyword evidence="11" id="KW-1185">Reference proteome</keyword>
<accession>A0A833QSU2</accession>
<dbReference type="Pfam" id="PF02416">
    <property type="entry name" value="TatA_B_E"/>
    <property type="match status" value="1"/>
</dbReference>
<evidence type="ECO:0000256" key="8">
    <source>
        <dbReference type="SAM" id="MobiDB-lite"/>
    </source>
</evidence>
<keyword evidence="9" id="KW-0732">Signal</keyword>
<keyword evidence="4" id="KW-0653">Protein transport</keyword>
<dbReference type="OrthoDB" id="45251at2759"/>
<protein>
    <submittedName>
        <fullName evidence="10">Uncharacterized protein</fullName>
    </submittedName>
</protein>
<keyword evidence="6" id="KW-0811">Translocation</keyword>
<evidence type="ECO:0000256" key="1">
    <source>
        <dbReference type="ARBA" id="ARBA00004167"/>
    </source>
</evidence>
<evidence type="ECO:0000256" key="5">
    <source>
        <dbReference type="ARBA" id="ARBA00022989"/>
    </source>
</evidence>
<dbReference type="PANTHER" id="PTHR35512:SF1">
    <property type="entry name" value="OS11G0550900 PROTEIN"/>
    <property type="match status" value="1"/>
</dbReference>
<comment type="subcellular location">
    <subcellularLocation>
        <location evidence="1">Membrane</location>
        <topology evidence="1">Single-pass membrane protein</topology>
    </subcellularLocation>
</comment>
<reference evidence="10" key="1">
    <citation type="submission" date="2020-01" db="EMBL/GenBank/DDBJ databases">
        <title>Genome sequence of Kobresia littledalei, the first chromosome-level genome in the family Cyperaceae.</title>
        <authorList>
            <person name="Qu G."/>
        </authorList>
    </citation>
    <scope>NUCLEOTIDE SEQUENCE</scope>
    <source>
        <strain evidence="10">C.B.Clarke</strain>
        <tissue evidence="10">Leaf</tissue>
    </source>
</reference>
<keyword evidence="7" id="KW-0472">Membrane</keyword>
<evidence type="ECO:0000256" key="9">
    <source>
        <dbReference type="SAM" id="SignalP"/>
    </source>
</evidence>
<comment type="caution">
    <text evidence="10">The sequence shown here is derived from an EMBL/GenBank/DDBJ whole genome shotgun (WGS) entry which is preliminary data.</text>
</comment>
<dbReference type="InterPro" id="IPR003369">
    <property type="entry name" value="TatA/B/E"/>
</dbReference>
<keyword evidence="2" id="KW-0813">Transport</keyword>
<evidence type="ECO:0000256" key="4">
    <source>
        <dbReference type="ARBA" id="ARBA00022927"/>
    </source>
</evidence>
<evidence type="ECO:0000256" key="6">
    <source>
        <dbReference type="ARBA" id="ARBA00023010"/>
    </source>
</evidence>
<sequence>MFGISYAELFLIIGATAALIGPKDLPKITKVAGRAAGRAIAYVQLARGHFDTIMHQSQASIVHKELQDTMAQLDAIRHEIRSISMVNPTPFTRRFDQTDPIINNGANQDSPEVMKPDEEDRLKTKIPKVMSSVDTVSSNLHRQAMAYAKLAESPSIRSSASATSSSLTIRTTDKGDEVGLLAVLPVSAESAGLLPKCTSEEKMGSDILLEAILEAEVATNAKQFFSQPENQIPNK</sequence>
<keyword evidence="5" id="KW-1133">Transmembrane helix</keyword>
<dbReference type="AlphaFoldDB" id="A0A833QSU2"/>
<feature type="chain" id="PRO_5032408771" evidence="9">
    <location>
        <begin position="18"/>
        <end position="235"/>
    </location>
</feature>
<proteinExistence type="predicted"/>
<dbReference type="PANTHER" id="PTHR35512">
    <property type="entry name" value="OS11G0550900 PROTEIN"/>
    <property type="match status" value="1"/>
</dbReference>
<evidence type="ECO:0000313" key="11">
    <source>
        <dbReference type="Proteomes" id="UP000623129"/>
    </source>
</evidence>
<evidence type="ECO:0000256" key="7">
    <source>
        <dbReference type="ARBA" id="ARBA00023136"/>
    </source>
</evidence>
<evidence type="ECO:0000256" key="3">
    <source>
        <dbReference type="ARBA" id="ARBA00022692"/>
    </source>
</evidence>
<gene>
    <name evidence="10" type="ORF">FCM35_KLT02417</name>
</gene>
<dbReference type="EMBL" id="SWLB01000011">
    <property type="protein sequence ID" value="KAF3332840.1"/>
    <property type="molecule type" value="Genomic_DNA"/>
</dbReference>
<feature type="compositionally biased region" description="Polar residues" evidence="8">
    <location>
        <begin position="100"/>
        <end position="110"/>
    </location>
</feature>
<evidence type="ECO:0000256" key="2">
    <source>
        <dbReference type="ARBA" id="ARBA00022448"/>
    </source>
</evidence>
<keyword evidence="3" id="KW-0812">Transmembrane</keyword>
<feature type="signal peptide" evidence="9">
    <location>
        <begin position="1"/>
        <end position="17"/>
    </location>
</feature>
<feature type="region of interest" description="Disordered" evidence="8">
    <location>
        <begin position="94"/>
        <end position="114"/>
    </location>
</feature>
<organism evidence="10 11">
    <name type="scientific">Carex littledalei</name>
    <dbReference type="NCBI Taxonomy" id="544730"/>
    <lineage>
        <taxon>Eukaryota</taxon>
        <taxon>Viridiplantae</taxon>
        <taxon>Streptophyta</taxon>
        <taxon>Embryophyta</taxon>
        <taxon>Tracheophyta</taxon>
        <taxon>Spermatophyta</taxon>
        <taxon>Magnoliopsida</taxon>
        <taxon>Liliopsida</taxon>
        <taxon>Poales</taxon>
        <taxon>Cyperaceae</taxon>
        <taxon>Cyperoideae</taxon>
        <taxon>Cariceae</taxon>
        <taxon>Carex</taxon>
        <taxon>Carex subgen. Euthyceras</taxon>
    </lineage>
</organism>
<name>A0A833QSU2_9POAL</name>
<dbReference type="Proteomes" id="UP000623129">
    <property type="component" value="Unassembled WGS sequence"/>
</dbReference>
<evidence type="ECO:0000313" key="10">
    <source>
        <dbReference type="EMBL" id="KAF3332840.1"/>
    </source>
</evidence>